<comment type="caution">
    <text evidence="12">The sequence shown here is derived from an EMBL/GenBank/DDBJ whole genome shotgun (WGS) entry which is preliminary data.</text>
</comment>
<comment type="subcellular location">
    <subcellularLocation>
        <location evidence="1">Membrane</location>
        <topology evidence="1">Multi-pass membrane protein</topology>
    </subcellularLocation>
</comment>
<dbReference type="AlphaFoldDB" id="A0A1Y2F744"/>
<evidence type="ECO:0000256" key="9">
    <source>
        <dbReference type="SAM" id="MobiDB-lite"/>
    </source>
</evidence>
<dbReference type="InterPro" id="IPR017871">
    <property type="entry name" value="ABC_transporter-like_CS"/>
</dbReference>
<dbReference type="EMBL" id="MCGR01000026">
    <property type="protein sequence ID" value="ORY79730.1"/>
    <property type="molecule type" value="Genomic_DNA"/>
</dbReference>
<reference evidence="12 13" key="1">
    <citation type="submission" date="2016-07" db="EMBL/GenBank/DDBJ databases">
        <title>Pervasive Adenine N6-methylation of Active Genes in Fungi.</title>
        <authorList>
            <consortium name="DOE Joint Genome Institute"/>
            <person name="Mondo S.J."/>
            <person name="Dannebaum R.O."/>
            <person name="Kuo R.C."/>
            <person name="Labutti K."/>
            <person name="Haridas S."/>
            <person name="Kuo A."/>
            <person name="Salamov A."/>
            <person name="Ahrendt S.R."/>
            <person name="Lipzen A."/>
            <person name="Sullivan W."/>
            <person name="Andreopoulos W.B."/>
            <person name="Clum A."/>
            <person name="Lindquist E."/>
            <person name="Daum C."/>
            <person name="Ramamoorthy G.K."/>
            <person name="Gryganskyi A."/>
            <person name="Culley D."/>
            <person name="Magnuson J.K."/>
            <person name="James T.Y."/>
            <person name="O'Malley M.A."/>
            <person name="Stajich J.E."/>
            <person name="Spatafora J.W."/>
            <person name="Visel A."/>
            <person name="Grigoriev I.V."/>
        </authorList>
    </citation>
    <scope>NUCLEOTIDE SEQUENCE [LARGE SCALE GENOMIC DNA]</scope>
    <source>
        <strain evidence="12 13">62-1032</strain>
    </source>
</reference>
<dbReference type="Proteomes" id="UP000193467">
    <property type="component" value="Unassembled WGS sequence"/>
</dbReference>
<dbReference type="PANTHER" id="PTHR48042">
    <property type="entry name" value="ABC TRANSPORTER G FAMILY MEMBER 11"/>
    <property type="match status" value="1"/>
</dbReference>
<dbReference type="InterPro" id="IPR043926">
    <property type="entry name" value="ABCG_dom"/>
</dbReference>
<feature type="transmembrane region" description="Helical" evidence="10">
    <location>
        <begin position="502"/>
        <end position="524"/>
    </location>
</feature>
<keyword evidence="4 10" id="KW-0812">Transmembrane</keyword>
<keyword evidence="3" id="KW-0813">Transport</keyword>
<dbReference type="Gene3D" id="3.40.50.300">
    <property type="entry name" value="P-loop containing nucleotide triphosphate hydrolases"/>
    <property type="match status" value="1"/>
</dbReference>
<sequence>MSSTSTYYPTYPPGDSSDEEKGPSSLLSSLPKITLSWSDLSFKVPKRERPILQNISGSVTSGELLAVMGPSGAGKSSFLDVICKRAASPTGEILLNGSANYSTREMFSFVEQDDALIGVLTVRESVAFAARLSLPPNTPDVDSHIDQTLRSLGLQDVATNHIGTPLSRGISGGQKRRVTIACSVVARPRVLVLDEPTSGLDAASSREVVSSLKRLAAETNTIVIATIHQPAWETFALFDNLLLLAQGQIMYNGPTLTIDDYLQALGHPTPRHGNPADHIISLVNTEFYAPTSEAPTAEARLQQLGAFWEGHSKNLERGQRPSEELVVREGEERKTALQAFSEGVRKTLILSDRNLKNYSRNLLAFGIRFGMYVGMGLLLALVWIRLGTSSNKINDRLSVHFFSVAFLGFMSVSGIPAFLEERSVFVRERANGLYGPGAYLLANTLTSIPFLFVCTLAYTLICYWAIGLHPGASHYFKFLIYLFLGVFAAESQSLLLASIVPIFVAALALAAFANGLWMVVQGYFIKAASLPKFWYYTFHFIDFQTFSFEILVKNDLLGLIFPCPTINGTCSCPMPSSLAPQQCALAGSDILDNLGYSGISEGLYVGILLIIILVMRLAMWGVLAWRKH</sequence>
<evidence type="ECO:0000256" key="1">
    <source>
        <dbReference type="ARBA" id="ARBA00004141"/>
    </source>
</evidence>
<evidence type="ECO:0000259" key="11">
    <source>
        <dbReference type="PROSITE" id="PS50893"/>
    </source>
</evidence>
<feature type="transmembrane region" description="Helical" evidence="10">
    <location>
        <begin position="603"/>
        <end position="625"/>
    </location>
</feature>
<evidence type="ECO:0000313" key="13">
    <source>
        <dbReference type="Proteomes" id="UP000193467"/>
    </source>
</evidence>
<dbReference type="GO" id="GO:0005524">
    <property type="term" value="F:ATP binding"/>
    <property type="evidence" value="ECO:0007669"/>
    <property type="project" value="UniProtKB-KW"/>
</dbReference>
<dbReference type="Pfam" id="PF00005">
    <property type="entry name" value="ABC_tran"/>
    <property type="match status" value="1"/>
</dbReference>
<keyword evidence="12" id="KW-0378">Hydrolase</keyword>
<keyword evidence="8 10" id="KW-0472">Membrane</keyword>
<evidence type="ECO:0000256" key="2">
    <source>
        <dbReference type="ARBA" id="ARBA00005814"/>
    </source>
</evidence>
<dbReference type="InterPro" id="IPR052215">
    <property type="entry name" value="Plant_ABCG"/>
</dbReference>
<dbReference type="SUPFAM" id="SSF52540">
    <property type="entry name" value="P-loop containing nucleoside triphosphate hydrolases"/>
    <property type="match status" value="1"/>
</dbReference>
<gene>
    <name evidence="12" type="ORF">BCR35DRAFT_279303</name>
</gene>
<keyword evidence="5" id="KW-0547">Nucleotide-binding</keyword>
<evidence type="ECO:0000256" key="4">
    <source>
        <dbReference type="ARBA" id="ARBA00022692"/>
    </source>
</evidence>
<feature type="transmembrane region" description="Helical" evidence="10">
    <location>
        <begin position="398"/>
        <end position="419"/>
    </location>
</feature>
<evidence type="ECO:0000256" key="6">
    <source>
        <dbReference type="ARBA" id="ARBA00022840"/>
    </source>
</evidence>
<name>A0A1Y2F744_9BASI</name>
<protein>
    <submittedName>
        <fullName evidence="12">p-loop containing nucleoside triphosphate hydrolase protein</fullName>
    </submittedName>
</protein>
<dbReference type="InterPro" id="IPR003593">
    <property type="entry name" value="AAA+_ATPase"/>
</dbReference>
<dbReference type="GO" id="GO:0016887">
    <property type="term" value="F:ATP hydrolysis activity"/>
    <property type="evidence" value="ECO:0007669"/>
    <property type="project" value="InterPro"/>
</dbReference>
<evidence type="ECO:0000256" key="5">
    <source>
        <dbReference type="ARBA" id="ARBA00022741"/>
    </source>
</evidence>
<dbReference type="PROSITE" id="PS50893">
    <property type="entry name" value="ABC_TRANSPORTER_2"/>
    <property type="match status" value="1"/>
</dbReference>
<organism evidence="12 13">
    <name type="scientific">Leucosporidium creatinivorum</name>
    <dbReference type="NCBI Taxonomy" id="106004"/>
    <lineage>
        <taxon>Eukaryota</taxon>
        <taxon>Fungi</taxon>
        <taxon>Dikarya</taxon>
        <taxon>Basidiomycota</taxon>
        <taxon>Pucciniomycotina</taxon>
        <taxon>Microbotryomycetes</taxon>
        <taxon>Leucosporidiales</taxon>
        <taxon>Leucosporidium</taxon>
    </lineage>
</organism>
<evidence type="ECO:0000313" key="12">
    <source>
        <dbReference type="EMBL" id="ORY79730.1"/>
    </source>
</evidence>
<evidence type="ECO:0000256" key="7">
    <source>
        <dbReference type="ARBA" id="ARBA00022989"/>
    </source>
</evidence>
<dbReference type="SMART" id="SM00382">
    <property type="entry name" value="AAA"/>
    <property type="match status" value="1"/>
</dbReference>
<keyword evidence="13" id="KW-1185">Reference proteome</keyword>
<dbReference type="Pfam" id="PF01061">
    <property type="entry name" value="ABC2_membrane"/>
    <property type="match status" value="1"/>
</dbReference>
<evidence type="ECO:0000256" key="10">
    <source>
        <dbReference type="SAM" id="Phobius"/>
    </source>
</evidence>
<dbReference type="STRING" id="106004.A0A1Y2F744"/>
<feature type="transmembrane region" description="Helical" evidence="10">
    <location>
        <begin position="362"/>
        <end position="386"/>
    </location>
</feature>
<dbReference type="PROSITE" id="PS00211">
    <property type="entry name" value="ABC_TRANSPORTER_1"/>
    <property type="match status" value="1"/>
</dbReference>
<dbReference type="InterPro" id="IPR013525">
    <property type="entry name" value="ABC2_TM"/>
</dbReference>
<dbReference type="InterPro" id="IPR003439">
    <property type="entry name" value="ABC_transporter-like_ATP-bd"/>
</dbReference>
<comment type="similarity">
    <text evidence="2">Belongs to the ABC transporter superfamily. ABCG family. Eye pigment precursor importer (TC 3.A.1.204) subfamily.</text>
</comment>
<feature type="region of interest" description="Disordered" evidence="9">
    <location>
        <begin position="1"/>
        <end position="27"/>
    </location>
</feature>
<dbReference type="InParanoid" id="A0A1Y2F744"/>
<dbReference type="OrthoDB" id="66620at2759"/>
<evidence type="ECO:0000256" key="8">
    <source>
        <dbReference type="ARBA" id="ARBA00023136"/>
    </source>
</evidence>
<feature type="transmembrane region" description="Helical" evidence="10">
    <location>
        <begin position="439"/>
        <end position="466"/>
    </location>
</feature>
<feature type="transmembrane region" description="Helical" evidence="10">
    <location>
        <begin position="533"/>
        <end position="552"/>
    </location>
</feature>
<keyword evidence="6" id="KW-0067">ATP-binding</keyword>
<dbReference type="PANTHER" id="PTHR48042:SF11">
    <property type="entry name" value="ABC TRANSPORTER G FAMILY MEMBER 11"/>
    <property type="match status" value="1"/>
</dbReference>
<keyword evidence="7 10" id="KW-1133">Transmembrane helix</keyword>
<accession>A0A1Y2F744</accession>
<dbReference type="GO" id="GO:0140359">
    <property type="term" value="F:ABC-type transporter activity"/>
    <property type="evidence" value="ECO:0007669"/>
    <property type="project" value="InterPro"/>
</dbReference>
<feature type="domain" description="ABC transporter" evidence="11">
    <location>
        <begin position="35"/>
        <end position="271"/>
    </location>
</feature>
<dbReference type="InterPro" id="IPR027417">
    <property type="entry name" value="P-loop_NTPase"/>
</dbReference>
<proteinExistence type="inferred from homology"/>
<dbReference type="GO" id="GO:0016020">
    <property type="term" value="C:membrane"/>
    <property type="evidence" value="ECO:0007669"/>
    <property type="project" value="UniProtKB-SubCell"/>
</dbReference>
<dbReference type="Pfam" id="PF19055">
    <property type="entry name" value="ABC2_membrane_7"/>
    <property type="match status" value="1"/>
</dbReference>
<evidence type="ECO:0000256" key="3">
    <source>
        <dbReference type="ARBA" id="ARBA00022448"/>
    </source>
</evidence>